<feature type="transmembrane region" description="Helical" evidence="5">
    <location>
        <begin position="495"/>
        <end position="513"/>
    </location>
</feature>
<dbReference type="InterPro" id="IPR005828">
    <property type="entry name" value="MFS_sugar_transport-like"/>
</dbReference>
<keyword evidence="2 5" id="KW-0812">Transmembrane</keyword>
<dbReference type="CDD" id="cd17445">
    <property type="entry name" value="MFS_SLC22A17"/>
    <property type="match status" value="1"/>
</dbReference>
<evidence type="ECO:0000256" key="3">
    <source>
        <dbReference type="ARBA" id="ARBA00022989"/>
    </source>
</evidence>
<feature type="transmembrane region" description="Helical" evidence="5">
    <location>
        <begin position="278"/>
        <end position="300"/>
    </location>
</feature>
<dbReference type="InParanoid" id="H3BC54"/>
<dbReference type="RefSeq" id="XP_005994492.1">
    <property type="nucleotide sequence ID" value="XM_005994430.3"/>
</dbReference>
<dbReference type="EMBL" id="AFYH01056972">
    <property type="status" value="NOT_ANNOTATED_CDS"/>
    <property type="molecule type" value="Genomic_DNA"/>
</dbReference>
<evidence type="ECO:0000256" key="4">
    <source>
        <dbReference type="ARBA" id="ARBA00023136"/>
    </source>
</evidence>
<evidence type="ECO:0000256" key="5">
    <source>
        <dbReference type="SAM" id="Phobius"/>
    </source>
</evidence>
<dbReference type="EMBL" id="AFYH01056971">
    <property type="status" value="NOT_ANNOTATED_CDS"/>
    <property type="molecule type" value="Genomic_DNA"/>
</dbReference>
<dbReference type="Ensembl" id="ENSLACT00000019613.1">
    <property type="protein sequence ID" value="ENSLACP00000019475.1"/>
    <property type="gene ID" value="ENSLACG00000017126.1"/>
</dbReference>
<dbReference type="CTD" id="51310"/>
<evidence type="ECO:0000256" key="1">
    <source>
        <dbReference type="ARBA" id="ARBA00004141"/>
    </source>
</evidence>
<dbReference type="EMBL" id="AFYH01056969">
    <property type="status" value="NOT_ANNOTATED_CDS"/>
    <property type="molecule type" value="Genomic_DNA"/>
</dbReference>
<dbReference type="AlphaFoldDB" id="H3BC54"/>
<dbReference type="KEGG" id="lcm:102356200"/>
<dbReference type="Gene3D" id="1.20.1250.20">
    <property type="entry name" value="MFS general substrate transporter like domains"/>
    <property type="match status" value="1"/>
</dbReference>
<dbReference type="FunCoup" id="H3BC54">
    <property type="interactions" value="2"/>
</dbReference>
<feature type="transmembrane region" description="Helical" evidence="5">
    <location>
        <begin position="218"/>
        <end position="237"/>
    </location>
</feature>
<keyword evidence="3 5" id="KW-1133">Transmembrane helix</keyword>
<reference evidence="8" key="1">
    <citation type="submission" date="2011-08" db="EMBL/GenBank/DDBJ databases">
        <title>The draft genome of Latimeria chalumnae.</title>
        <authorList>
            <person name="Di Palma F."/>
            <person name="Alfoldi J."/>
            <person name="Johnson J."/>
            <person name="Berlin A."/>
            <person name="Gnerre S."/>
            <person name="Jaffe D."/>
            <person name="MacCallum I."/>
            <person name="Young S."/>
            <person name="Walker B.J."/>
            <person name="Lander E."/>
            <person name="Lindblad-Toh K."/>
        </authorList>
    </citation>
    <scope>NUCLEOTIDE SEQUENCE [LARGE SCALE GENOMIC DNA]</scope>
    <source>
        <strain evidence="8">Wild caught</strain>
    </source>
</reference>
<evidence type="ECO:0000256" key="2">
    <source>
        <dbReference type="ARBA" id="ARBA00022692"/>
    </source>
</evidence>
<feature type="transmembrane region" description="Helical" evidence="5">
    <location>
        <begin position="525"/>
        <end position="542"/>
    </location>
</feature>
<dbReference type="InterPro" id="IPR036259">
    <property type="entry name" value="MFS_trans_sf"/>
</dbReference>
<protein>
    <submittedName>
        <fullName evidence="7">Solute carrier family 22 member 17</fullName>
    </submittedName>
</protein>
<dbReference type="GO" id="GO:0022857">
    <property type="term" value="F:transmembrane transporter activity"/>
    <property type="evidence" value="ECO:0007669"/>
    <property type="project" value="InterPro"/>
</dbReference>
<organism evidence="7 8">
    <name type="scientific">Latimeria chalumnae</name>
    <name type="common">Coelacanth</name>
    <dbReference type="NCBI Taxonomy" id="7897"/>
    <lineage>
        <taxon>Eukaryota</taxon>
        <taxon>Metazoa</taxon>
        <taxon>Chordata</taxon>
        <taxon>Craniata</taxon>
        <taxon>Vertebrata</taxon>
        <taxon>Euteleostomi</taxon>
        <taxon>Coelacanthiformes</taxon>
        <taxon>Coelacanthidae</taxon>
        <taxon>Latimeria</taxon>
    </lineage>
</organism>
<dbReference type="EMBL" id="AFYH01056973">
    <property type="status" value="NOT_ANNOTATED_CDS"/>
    <property type="molecule type" value="Genomic_DNA"/>
</dbReference>
<evidence type="ECO:0000259" key="6">
    <source>
        <dbReference type="PROSITE" id="PS50850"/>
    </source>
</evidence>
<dbReference type="InterPro" id="IPR005829">
    <property type="entry name" value="Sugar_transporter_CS"/>
</dbReference>
<accession>H3BC54</accession>
<dbReference type="STRING" id="7897.ENSLACP00000019475"/>
<keyword evidence="4 5" id="KW-0472">Membrane</keyword>
<dbReference type="Proteomes" id="UP000008672">
    <property type="component" value="Unassembled WGS sequence"/>
</dbReference>
<dbReference type="HOGENOM" id="CLU_001265_33_6_1"/>
<feature type="transmembrane region" description="Helical" evidence="5">
    <location>
        <begin position="249"/>
        <end position="272"/>
    </location>
</feature>
<dbReference type="PROSITE" id="PS00216">
    <property type="entry name" value="SUGAR_TRANSPORT_1"/>
    <property type="match status" value="1"/>
</dbReference>
<dbReference type="PANTHER" id="PTHR24064">
    <property type="entry name" value="SOLUTE CARRIER FAMILY 22 MEMBER"/>
    <property type="match status" value="1"/>
</dbReference>
<evidence type="ECO:0000313" key="8">
    <source>
        <dbReference type="Proteomes" id="UP000008672"/>
    </source>
</evidence>
<dbReference type="eggNOG" id="KOG0255">
    <property type="taxonomic scope" value="Eukaryota"/>
</dbReference>
<feature type="transmembrane region" description="Helical" evidence="5">
    <location>
        <begin position="193"/>
        <end position="212"/>
    </location>
</feature>
<dbReference type="InterPro" id="IPR020846">
    <property type="entry name" value="MFS_dom"/>
</dbReference>
<dbReference type="GO" id="GO:0016020">
    <property type="term" value="C:membrane"/>
    <property type="evidence" value="ECO:0007669"/>
    <property type="project" value="UniProtKB-SubCell"/>
</dbReference>
<evidence type="ECO:0000313" key="7">
    <source>
        <dbReference type="Ensembl" id="ENSLACP00000019475.1"/>
    </source>
</evidence>
<gene>
    <name evidence="7" type="primary">SLC22A17</name>
</gene>
<dbReference type="EMBL" id="AFYH01056968">
    <property type="status" value="NOT_ANNOTATED_CDS"/>
    <property type="molecule type" value="Genomic_DNA"/>
</dbReference>
<sequence>MEGGDTEPETPSIQRDFSNNSILEGATERLGFDAILPKIGGFSRYSQLLVALTWLPNIFISFHLFSDIFFTLTPRHRCRIDRTGLPEFLRNATEEEILDALIPWEKSDSGNWSRSQCEIYSYSNGTRKEAVHCPDGWVFLDSVGLQQNMVTQWNVVCDKYWEAPVEEVCFIIGFLSGYLILGYMADRIGRRKTFLLSLILAIFFGILVSVSATPSMFILMRFFLGSSLAGMYLCLYVTRLELCDPPRRLMMMMAAGFFTIGGQFLLLGLAIGCKDWRVLQGIITAPLALFLGYSCPRVLVESPRWLLASKRVPEAKEVLQALAERNGAAAESQLVDTEEMLTELDTMCQYSGSSCQHSIIRLLNSRNIWKNILILGFTTFIAHGIHHCYGTFRKNVQGTPQSRFYFSYLLSTGTGGLACLFLCFTVDRFGRRGILLLCMTLTGISSLILLGLIEYLNEAAILPFSILGLFSSHAAASLSVFFAAEVIPTVIRGEGLGLILALASLGKLSSPIMDLHNQHGYFLHHVVYASFAILCILSIMLLPESKRKPLPESIRDGELYRRPSLLRRRRDNVPLLSTPNPTI</sequence>
<dbReference type="Bgee" id="ENSLACG00000017126">
    <property type="expression patterns" value="Expressed in muscle tissue and 6 other cell types or tissues"/>
</dbReference>
<proteinExistence type="predicted"/>
<feature type="transmembrane region" description="Helical" evidence="5">
    <location>
        <begin position="459"/>
        <end position="483"/>
    </location>
</feature>
<dbReference type="EMBL" id="AFYH01056970">
    <property type="status" value="NOT_ANNOTATED_CDS"/>
    <property type="molecule type" value="Genomic_DNA"/>
</dbReference>
<dbReference type="SUPFAM" id="SSF103473">
    <property type="entry name" value="MFS general substrate transporter"/>
    <property type="match status" value="1"/>
</dbReference>
<name>H3BC54_LATCH</name>
<dbReference type="PROSITE" id="PS50850">
    <property type="entry name" value="MFS"/>
    <property type="match status" value="1"/>
</dbReference>
<comment type="subcellular location">
    <subcellularLocation>
        <location evidence="1">Membrane</location>
        <topology evidence="1">Multi-pass membrane protein</topology>
    </subcellularLocation>
</comment>
<reference evidence="7" key="3">
    <citation type="submission" date="2025-09" db="UniProtKB">
        <authorList>
            <consortium name="Ensembl"/>
        </authorList>
    </citation>
    <scope>IDENTIFICATION</scope>
</reference>
<feature type="transmembrane region" description="Helical" evidence="5">
    <location>
        <begin position="433"/>
        <end position="453"/>
    </location>
</feature>
<dbReference type="OMA" id="HHVIYSS"/>
<feature type="transmembrane region" description="Helical" evidence="5">
    <location>
        <begin position="48"/>
        <end position="72"/>
    </location>
</feature>
<feature type="transmembrane region" description="Helical" evidence="5">
    <location>
        <begin position="368"/>
        <end position="385"/>
    </location>
</feature>
<reference evidence="7" key="2">
    <citation type="submission" date="2025-08" db="UniProtKB">
        <authorList>
            <consortium name="Ensembl"/>
        </authorList>
    </citation>
    <scope>IDENTIFICATION</scope>
</reference>
<dbReference type="OrthoDB" id="6612291at2759"/>
<dbReference type="GeneTree" id="ENSGT00940000160959"/>
<dbReference type="GeneID" id="102356200"/>
<keyword evidence="8" id="KW-1185">Reference proteome</keyword>
<dbReference type="Pfam" id="PF00083">
    <property type="entry name" value="Sugar_tr"/>
    <property type="match status" value="1"/>
</dbReference>
<feature type="domain" description="Major facilitator superfamily (MFS) profile" evidence="6">
    <location>
        <begin position="113"/>
        <end position="547"/>
    </location>
</feature>
<feature type="transmembrane region" description="Helical" evidence="5">
    <location>
        <begin position="405"/>
        <end position="426"/>
    </location>
</feature>